<dbReference type="EMBL" id="CP137308">
    <property type="protein sequence ID" value="WQF81029.1"/>
    <property type="molecule type" value="Genomic_DNA"/>
</dbReference>
<dbReference type="GeneID" id="87942546"/>
<dbReference type="KEGG" id="cdet:87942546"/>
<feature type="region of interest" description="Disordered" evidence="1">
    <location>
        <begin position="20"/>
        <end position="82"/>
    </location>
</feature>
<keyword evidence="2" id="KW-0732">Signal</keyword>
<feature type="compositionally biased region" description="Basic and acidic residues" evidence="1">
    <location>
        <begin position="57"/>
        <end position="67"/>
    </location>
</feature>
<evidence type="ECO:0000256" key="2">
    <source>
        <dbReference type="SAM" id="SignalP"/>
    </source>
</evidence>
<name>A0AAX4ICN7_9PEZI</name>
<organism evidence="3 4">
    <name type="scientific">Colletotrichum destructivum</name>
    <dbReference type="NCBI Taxonomy" id="34406"/>
    <lineage>
        <taxon>Eukaryota</taxon>
        <taxon>Fungi</taxon>
        <taxon>Dikarya</taxon>
        <taxon>Ascomycota</taxon>
        <taxon>Pezizomycotina</taxon>
        <taxon>Sordariomycetes</taxon>
        <taxon>Hypocreomycetidae</taxon>
        <taxon>Glomerellales</taxon>
        <taxon>Glomerellaceae</taxon>
        <taxon>Colletotrichum</taxon>
        <taxon>Colletotrichum destructivum species complex</taxon>
    </lineage>
</organism>
<sequence length="82" mass="9146">MQLIKATAILALAASLAAAAPGSKAGSAEKRQTTEFGPYPEDKYTEKRQATEFGPYPEDKYTEKRQTTEFGPYPEDKYTEKH</sequence>
<protein>
    <submittedName>
        <fullName evidence="3">Uncharacterized protein</fullName>
    </submittedName>
</protein>
<gene>
    <name evidence="3" type="ORF">CDEST_06043</name>
</gene>
<feature type="chain" id="PRO_5043321059" evidence="2">
    <location>
        <begin position="20"/>
        <end position="82"/>
    </location>
</feature>
<dbReference type="AlphaFoldDB" id="A0AAX4ICN7"/>
<proteinExistence type="predicted"/>
<reference evidence="4" key="1">
    <citation type="journal article" date="2023" name="bioRxiv">
        <title>Complete genome of the Medicago anthracnose fungus, Colletotrichum destructivum, reveals a mini-chromosome-like region within a core chromosome.</title>
        <authorList>
            <person name="Lapalu N."/>
            <person name="Simon A."/>
            <person name="Lu A."/>
            <person name="Plaumann P.-L."/>
            <person name="Amselem J."/>
            <person name="Pigne S."/>
            <person name="Auger A."/>
            <person name="Koch C."/>
            <person name="Dallery J.-F."/>
            <person name="O'Connell R.J."/>
        </authorList>
    </citation>
    <scope>NUCLEOTIDE SEQUENCE [LARGE SCALE GENOMIC DNA]</scope>
    <source>
        <strain evidence="4">CBS 520.97</strain>
    </source>
</reference>
<evidence type="ECO:0000313" key="4">
    <source>
        <dbReference type="Proteomes" id="UP001322277"/>
    </source>
</evidence>
<evidence type="ECO:0000256" key="1">
    <source>
        <dbReference type="SAM" id="MobiDB-lite"/>
    </source>
</evidence>
<evidence type="ECO:0000313" key="3">
    <source>
        <dbReference type="EMBL" id="WQF81029.1"/>
    </source>
</evidence>
<accession>A0AAX4ICN7</accession>
<keyword evidence="4" id="KW-1185">Reference proteome</keyword>
<dbReference type="Proteomes" id="UP001322277">
    <property type="component" value="Chromosome 4"/>
</dbReference>
<feature type="compositionally biased region" description="Basic and acidic residues" evidence="1">
    <location>
        <begin position="40"/>
        <end position="50"/>
    </location>
</feature>
<feature type="signal peptide" evidence="2">
    <location>
        <begin position="1"/>
        <end position="19"/>
    </location>
</feature>
<dbReference type="RefSeq" id="XP_062778253.1">
    <property type="nucleotide sequence ID" value="XM_062922202.1"/>
</dbReference>